<name>A0ABQ3LMW5_9PSEU</name>
<feature type="domain" description="HTH cro/C1-type" evidence="1">
    <location>
        <begin position="22"/>
        <end position="77"/>
    </location>
</feature>
<dbReference type="Gene3D" id="1.10.260.40">
    <property type="entry name" value="lambda repressor-like DNA-binding domains"/>
    <property type="match status" value="1"/>
</dbReference>
<dbReference type="SMART" id="SM00530">
    <property type="entry name" value="HTH_XRE"/>
    <property type="match status" value="1"/>
</dbReference>
<dbReference type="CDD" id="cd00093">
    <property type="entry name" value="HTH_XRE"/>
    <property type="match status" value="1"/>
</dbReference>
<dbReference type="Pfam" id="PF01381">
    <property type="entry name" value="HTH_3"/>
    <property type="match status" value="1"/>
</dbReference>
<organism evidence="2 3">
    <name type="scientific">Amycolatopsis oliviviridis</name>
    <dbReference type="NCBI Taxonomy" id="1471590"/>
    <lineage>
        <taxon>Bacteria</taxon>
        <taxon>Bacillati</taxon>
        <taxon>Actinomycetota</taxon>
        <taxon>Actinomycetes</taxon>
        <taxon>Pseudonocardiales</taxon>
        <taxon>Pseudonocardiaceae</taxon>
        <taxon>Amycolatopsis</taxon>
    </lineage>
</organism>
<dbReference type="InterPro" id="IPR010982">
    <property type="entry name" value="Lambda_DNA-bd_dom_sf"/>
</dbReference>
<dbReference type="EMBL" id="BNAY01000004">
    <property type="protein sequence ID" value="GHH21157.1"/>
    <property type="molecule type" value="Genomic_DNA"/>
</dbReference>
<proteinExistence type="predicted"/>
<dbReference type="PROSITE" id="PS50943">
    <property type="entry name" value="HTH_CROC1"/>
    <property type="match status" value="1"/>
</dbReference>
<accession>A0ABQ3LMW5</accession>
<evidence type="ECO:0000259" key="1">
    <source>
        <dbReference type="PROSITE" id="PS50943"/>
    </source>
</evidence>
<dbReference type="Proteomes" id="UP000635387">
    <property type="component" value="Unassembled WGS sequence"/>
</dbReference>
<dbReference type="InterPro" id="IPR001387">
    <property type="entry name" value="Cro/C1-type_HTH"/>
</dbReference>
<keyword evidence="3" id="KW-1185">Reference proteome</keyword>
<gene>
    <name evidence="2" type="ORF">GCM10017790_41880</name>
</gene>
<sequence length="95" mass="10827">MQEWGGNGDGSMLDGKTAAQWLRRARRFRRLTQAQLAARSGISPRHLGQLERGERSLTTVTTAVRLADGLDIAREHVWLVALREFERKERARSQD</sequence>
<comment type="caution">
    <text evidence="2">The sequence shown here is derived from an EMBL/GenBank/DDBJ whole genome shotgun (WGS) entry which is preliminary data.</text>
</comment>
<evidence type="ECO:0000313" key="2">
    <source>
        <dbReference type="EMBL" id="GHH21157.1"/>
    </source>
</evidence>
<reference evidence="3" key="1">
    <citation type="journal article" date="2019" name="Int. J. Syst. Evol. Microbiol.">
        <title>The Global Catalogue of Microorganisms (GCM) 10K type strain sequencing project: providing services to taxonomists for standard genome sequencing and annotation.</title>
        <authorList>
            <consortium name="The Broad Institute Genomics Platform"/>
            <consortium name="The Broad Institute Genome Sequencing Center for Infectious Disease"/>
            <person name="Wu L."/>
            <person name="Ma J."/>
        </authorList>
    </citation>
    <scope>NUCLEOTIDE SEQUENCE [LARGE SCALE GENOMIC DNA]</scope>
    <source>
        <strain evidence="3">CGMCC 4.7683</strain>
    </source>
</reference>
<evidence type="ECO:0000313" key="3">
    <source>
        <dbReference type="Proteomes" id="UP000635387"/>
    </source>
</evidence>
<protein>
    <recommendedName>
        <fullName evidence="1">HTH cro/C1-type domain-containing protein</fullName>
    </recommendedName>
</protein>
<dbReference type="SUPFAM" id="SSF47413">
    <property type="entry name" value="lambda repressor-like DNA-binding domains"/>
    <property type="match status" value="1"/>
</dbReference>